<protein>
    <submittedName>
        <fullName evidence="3">Heavy-metal-associated domain-containing protein</fullName>
    </submittedName>
</protein>
<dbReference type="InterPro" id="IPR006121">
    <property type="entry name" value="HMA_dom"/>
</dbReference>
<dbReference type="Proteomes" id="UP000307092">
    <property type="component" value="Unassembled WGS sequence"/>
</dbReference>
<accession>A0AAX2TLJ2</accession>
<keyword evidence="1" id="KW-0479">Metal-binding</keyword>
<dbReference type="GO" id="GO:0046872">
    <property type="term" value="F:metal ion binding"/>
    <property type="evidence" value="ECO:0007669"/>
    <property type="project" value="UniProtKB-KW"/>
</dbReference>
<dbReference type="PROSITE" id="PS50846">
    <property type="entry name" value="HMA_2"/>
    <property type="match status" value="1"/>
</dbReference>
<comment type="caution">
    <text evidence="3">The sequence shown here is derived from an EMBL/GenBank/DDBJ whole genome shotgun (WGS) entry which is preliminary data.</text>
</comment>
<dbReference type="SUPFAM" id="SSF55008">
    <property type="entry name" value="HMA, heavy metal-associated domain"/>
    <property type="match status" value="1"/>
</dbReference>
<organism evidence="3 4">
    <name type="scientific">Neisseria gonorrhoeae</name>
    <dbReference type="NCBI Taxonomy" id="485"/>
    <lineage>
        <taxon>Bacteria</taxon>
        <taxon>Pseudomonadati</taxon>
        <taxon>Pseudomonadota</taxon>
        <taxon>Betaproteobacteria</taxon>
        <taxon>Neisseriales</taxon>
        <taxon>Neisseriaceae</taxon>
        <taxon>Neisseria</taxon>
    </lineage>
</organism>
<evidence type="ECO:0000256" key="1">
    <source>
        <dbReference type="ARBA" id="ARBA00022723"/>
    </source>
</evidence>
<dbReference type="EMBL" id="SUQX01000223">
    <property type="protein sequence ID" value="TJX01068.1"/>
    <property type="molecule type" value="Genomic_DNA"/>
</dbReference>
<reference evidence="3 4" key="1">
    <citation type="submission" date="2019-04" db="EMBL/GenBank/DDBJ databases">
        <title>The CDC panel for molecular diagnostics of ciprofloxacin resistance and its use for research and clinical development.</title>
        <authorList>
            <person name="Liu H."/>
            <person name="Tang K."/>
            <person name="Pham C."/>
            <person name="Schmerer M."/>
        </authorList>
    </citation>
    <scope>NUCLEOTIDE SEQUENCE [LARGE SCALE GENOMIC DNA]</scope>
    <source>
        <strain evidence="3 4">LRRBGS_0742</strain>
    </source>
</reference>
<proteinExistence type="predicted"/>
<name>A0AAX2TLJ2_NEIGO</name>
<evidence type="ECO:0000259" key="2">
    <source>
        <dbReference type="PROSITE" id="PS50846"/>
    </source>
</evidence>
<dbReference type="InterPro" id="IPR017969">
    <property type="entry name" value="Heavy-metal-associated_CS"/>
</dbReference>
<dbReference type="Pfam" id="PF00403">
    <property type="entry name" value="HMA"/>
    <property type="match status" value="1"/>
</dbReference>
<feature type="domain" description="HMA" evidence="2">
    <location>
        <begin position="19"/>
        <end position="85"/>
    </location>
</feature>
<dbReference type="AlphaFoldDB" id="A0AAX2TLJ2"/>
<dbReference type="PROSITE" id="PS01047">
    <property type="entry name" value="HMA_1"/>
    <property type="match status" value="1"/>
</dbReference>
<dbReference type="CDD" id="cd00371">
    <property type="entry name" value="HMA"/>
    <property type="match status" value="1"/>
</dbReference>
<evidence type="ECO:0000313" key="4">
    <source>
        <dbReference type="Proteomes" id="UP000307092"/>
    </source>
</evidence>
<sequence length="86" mass="9498">MHLTRDFSHYVKDLGAGLKHIDLAVEGVSCAGCMAKIERGLSALPDVTLARVNLTDRRVALEWKQGTLDPAKFIDRLAELGYKAYP</sequence>
<dbReference type="Gene3D" id="3.30.70.100">
    <property type="match status" value="1"/>
</dbReference>
<dbReference type="RefSeq" id="WP_146710747.1">
    <property type="nucleotide sequence ID" value="NZ_SUQX01000223.1"/>
</dbReference>
<gene>
    <name evidence="3" type="ORF">E8M63_13740</name>
</gene>
<feature type="non-terminal residue" evidence="3">
    <location>
        <position position="86"/>
    </location>
</feature>
<dbReference type="InterPro" id="IPR036163">
    <property type="entry name" value="HMA_dom_sf"/>
</dbReference>
<evidence type="ECO:0000313" key="3">
    <source>
        <dbReference type="EMBL" id="TJX01068.1"/>
    </source>
</evidence>